<organism evidence="9 10">
    <name type="scientific">Ravibacter arvi</name>
    <dbReference type="NCBI Taxonomy" id="2051041"/>
    <lineage>
        <taxon>Bacteria</taxon>
        <taxon>Pseudomonadati</taxon>
        <taxon>Bacteroidota</taxon>
        <taxon>Cytophagia</taxon>
        <taxon>Cytophagales</taxon>
        <taxon>Spirosomataceae</taxon>
        <taxon>Ravibacter</taxon>
    </lineage>
</organism>
<dbReference type="Gene3D" id="1.10.10.10">
    <property type="entry name" value="Winged helix-like DNA-binding domain superfamily/Winged helix DNA-binding domain"/>
    <property type="match status" value="2"/>
</dbReference>
<keyword evidence="10" id="KW-1185">Reference proteome</keyword>
<dbReference type="InterPro" id="IPR036388">
    <property type="entry name" value="WH-like_DNA-bd_sf"/>
</dbReference>
<protein>
    <recommendedName>
        <fullName evidence="3 5">Regulatory protein RecX</fullName>
    </recommendedName>
</protein>
<evidence type="ECO:0000256" key="1">
    <source>
        <dbReference type="ARBA" id="ARBA00004496"/>
    </source>
</evidence>
<evidence type="ECO:0000259" key="6">
    <source>
        <dbReference type="Pfam" id="PF02631"/>
    </source>
</evidence>
<gene>
    <name evidence="5" type="primary">recX</name>
    <name evidence="9" type="ORF">GCM10023091_26450</name>
</gene>
<dbReference type="Proteomes" id="UP001501508">
    <property type="component" value="Unassembled WGS sequence"/>
</dbReference>
<evidence type="ECO:0000256" key="3">
    <source>
        <dbReference type="ARBA" id="ARBA00018111"/>
    </source>
</evidence>
<comment type="subcellular location">
    <subcellularLocation>
        <location evidence="1 5">Cytoplasm</location>
    </subcellularLocation>
</comment>
<evidence type="ECO:0000259" key="8">
    <source>
        <dbReference type="Pfam" id="PF21982"/>
    </source>
</evidence>
<dbReference type="Pfam" id="PF02631">
    <property type="entry name" value="RecX_HTH2"/>
    <property type="match status" value="1"/>
</dbReference>
<dbReference type="EMBL" id="BAABEY010000025">
    <property type="protein sequence ID" value="GAA4441333.1"/>
    <property type="molecule type" value="Genomic_DNA"/>
</dbReference>
<feature type="domain" description="RecX third three-helical" evidence="7">
    <location>
        <begin position="102"/>
        <end position="146"/>
    </location>
</feature>
<evidence type="ECO:0000259" key="7">
    <source>
        <dbReference type="Pfam" id="PF21981"/>
    </source>
</evidence>
<keyword evidence="4 5" id="KW-0963">Cytoplasm</keyword>
<dbReference type="Pfam" id="PF21982">
    <property type="entry name" value="RecX_HTH1"/>
    <property type="match status" value="1"/>
</dbReference>
<comment type="caution">
    <text evidence="9">The sequence shown here is derived from an EMBL/GenBank/DDBJ whole genome shotgun (WGS) entry which is preliminary data.</text>
</comment>
<dbReference type="RefSeq" id="WP_345029882.1">
    <property type="nucleotide sequence ID" value="NZ_BAABEY010000025.1"/>
</dbReference>
<evidence type="ECO:0000313" key="9">
    <source>
        <dbReference type="EMBL" id="GAA4441333.1"/>
    </source>
</evidence>
<evidence type="ECO:0000256" key="5">
    <source>
        <dbReference type="HAMAP-Rule" id="MF_01114"/>
    </source>
</evidence>
<accession>A0ABP8LZQ9</accession>
<dbReference type="InterPro" id="IPR003783">
    <property type="entry name" value="Regulatory_RecX"/>
</dbReference>
<feature type="domain" description="RecX second three-helical" evidence="6">
    <location>
        <begin position="51"/>
        <end position="90"/>
    </location>
</feature>
<feature type="domain" description="RecX first three-helical" evidence="8">
    <location>
        <begin position="6"/>
        <end position="44"/>
    </location>
</feature>
<dbReference type="InterPro" id="IPR053926">
    <property type="entry name" value="RecX_HTH_1st"/>
</dbReference>
<name>A0ABP8LZQ9_9BACT</name>
<proteinExistence type="inferred from homology"/>
<dbReference type="HAMAP" id="MF_01114">
    <property type="entry name" value="RecX"/>
    <property type="match status" value="1"/>
</dbReference>
<dbReference type="InterPro" id="IPR053924">
    <property type="entry name" value="RecX_HTH_2nd"/>
</dbReference>
<dbReference type="PANTHER" id="PTHR33602">
    <property type="entry name" value="REGULATORY PROTEIN RECX FAMILY PROTEIN"/>
    <property type="match status" value="1"/>
</dbReference>
<dbReference type="PANTHER" id="PTHR33602:SF1">
    <property type="entry name" value="REGULATORY PROTEIN RECX FAMILY PROTEIN"/>
    <property type="match status" value="1"/>
</dbReference>
<dbReference type="InterPro" id="IPR053925">
    <property type="entry name" value="RecX_HTH_3rd"/>
</dbReference>
<reference evidence="10" key="1">
    <citation type="journal article" date="2019" name="Int. J. Syst. Evol. Microbiol.">
        <title>The Global Catalogue of Microorganisms (GCM) 10K type strain sequencing project: providing services to taxonomists for standard genome sequencing and annotation.</title>
        <authorList>
            <consortium name="The Broad Institute Genomics Platform"/>
            <consortium name="The Broad Institute Genome Sequencing Center for Infectious Disease"/>
            <person name="Wu L."/>
            <person name="Ma J."/>
        </authorList>
    </citation>
    <scope>NUCLEOTIDE SEQUENCE [LARGE SCALE GENOMIC DNA]</scope>
    <source>
        <strain evidence="10">JCM 31920</strain>
    </source>
</reference>
<comment type="similarity">
    <text evidence="2 5">Belongs to the RecX family.</text>
</comment>
<evidence type="ECO:0000313" key="10">
    <source>
        <dbReference type="Proteomes" id="UP001501508"/>
    </source>
</evidence>
<sequence>MDLVIFNKAAAFCAYQERTHHEVRERLRKWQVWGEAADEIIAELIVRNFLSEERFAKSFAGGKHRVKQWGRIKIRQELQRRGVGTYSISEGMRELDETAYREGLQKLLEKKAGQLSRTEPDRRMLQMKLMRYAIGKGYEPDLVRQFSEKIMADK</sequence>
<evidence type="ECO:0000256" key="2">
    <source>
        <dbReference type="ARBA" id="ARBA00009695"/>
    </source>
</evidence>
<comment type="function">
    <text evidence="5">Modulates RecA activity.</text>
</comment>
<evidence type="ECO:0000256" key="4">
    <source>
        <dbReference type="ARBA" id="ARBA00022490"/>
    </source>
</evidence>
<dbReference type="Pfam" id="PF21981">
    <property type="entry name" value="RecX_HTH3"/>
    <property type="match status" value="1"/>
</dbReference>